<dbReference type="InterPro" id="IPR036075">
    <property type="entry name" value="ARMT-1-like_metal-bd_sf"/>
</dbReference>
<evidence type="ECO:0000256" key="6">
    <source>
        <dbReference type="ARBA" id="ARBA00048809"/>
    </source>
</evidence>
<dbReference type="PANTHER" id="PTHR12260">
    <property type="entry name" value="DAMAGE-CONTROL PHOSPHATASE ARMT1"/>
    <property type="match status" value="1"/>
</dbReference>
<dbReference type="EMBL" id="KV454444">
    <property type="protein sequence ID" value="ODQ76981.1"/>
    <property type="molecule type" value="Genomic_DNA"/>
</dbReference>
<reference evidence="10" key="1">
    <citation type="submission" date="2016-05" db="EMBL/GenBank/DDBJ databases">
        <title>Comparative genomics of biotechnologically important yeasts.</title>
        <authorList>
            <consortium name="DOE Joint Genome Institute"/>
            <person name="Riley R."/>
            <person name="Haridas S."/>
            <person name="Wolfe K.H."/>
            <person name="Lopes M.R."/>
            <person name="Hittinger C.T."/>
            <person name="Goker M."/>
            <person name="Salamov A."/>
            <person name="Wisecaver J."/>
            <person name="Long T.M."/>
            <person name="Aerts A.L."/>
            <person name="Barry K."/>
            <person name="Choi C."/>
            <person name="Clum A."/>
            <person name="Coughlan A.Y."/>
            <person name="Deshpande S."/>
            <person name="Douglass A.P."/>
            <person name="Hanson S.J."/>
            <person name="Klenk H.-P."/>
            <person name="Labutti K."/>
            <person name="Lapidus A."/>
            <person name="Lindquist E."/>
            <person name="Lipzen A."/>
            <person name="Meier-Kolthoff J.P."/>
            <person name="Ohm R.A."/>
            <person name="Otillar R.P."/>
            <person name="Pangilinan J."/>
            <person name="Peng Y."/>
            <person name="Rokas A."/>
            <person name="Rosa C.A."/>
            <person name="Scheuner C."/>
            <person name="Sibirny A.A."/>
            <person name="Slot J.C."/>
            <person name="Stielow J.B."/>
            <person name="Sun H."/>
            <person name="Kurtzman C.P."/>
            <person name="Blackwell M."/>
            <person name="Grigoriev I.V."/>
            <person name="Jeffries T.W."/>
        </authorList>
    </citation>
    <scope>NUCLEOTIDE SEQUENCE [LARGE SCALE GENOMIC DNA]</scope>
    <source>
        <strain evidence="10">NRRL Y-12698</strain>
    </source>
</reference>
<evidence type="ECO:0000256" key="4">
    <source>
        <dbReference type="ARBA" id="ARBA00022801"/>
    </source>
</evidence>
<comment type="catalytic activity">
    <reaction evidence="1 7">
        <text>beta-D-fructose 1-phosphate + H2O = D-fructose + phosphate</text>
        <dbReference type="Rhea" id="RHEA:35603"/>
        <dbReference type="ChEBI" id="CHEBI:15377"/>
        <dbReference type="ChEBI" id="CHEBI:37721"/>
        <dbReference type="ChEBI" id="CHEBI:43474"/>
        <dbReference type="ChEBI" id="CHEBI:138881"/>
    </reaction>
</comment>
<dbReference type="Pfam" id="PF01937">
    <property type="entry name" value="ARMT1-like_dom"/>
    <property type="match status" value="1"/>
</dbReference>
<comment type="cofactor">
    <cofactor evidence="7">
        <name>Mn(2+)</name>
        <dbReference type="ChEBI" id="CHEBI:29035"/>
    </cofactor>
    <cofactor evidence="7">
        <name>Ni(2+)</name>
        <dbReference type="ChEBI" id="CHEBI:49786"/>
    </cofactor>
</comment>
<dbReference type="GO" id="GO:0005634">
    <property type="term" value="C:nucleus"/>
    <property type="evidence" value="ECO:0007669"/>
    <property type="project" value="TreeGrafter"/>
</dbReference>
<feature type="domain" description="Damage-control phosphatase ARMT1-like metal-binding" evidence="8">
    <location>
        <begin position="20"/>
        <end position="421"/>
    </location>
</feature>
<protein>
    <recommendedName>
        <fullName evidence="7">Sugar phosphate phosphatase</fullName>
        <ecNumber evidence="7">3.1.3.-</ecNumber>
    </recommendedName>
</protein>
<keyword evidence="5 7" id="KW-0464">Manganese</keyword>
<keyword evidence="4 7" id="KW-0378">Hydrolase</keyword>
<evidence type="ECO:0000313" key="10">
    <source>
        <dbReference type="Proteomes" id="UP000094336"/>
    </source>
</evidence>
<evidence type="ECO:0000313" key="9">
    <source>
        <dbReference type="EMBL" id="ODQ76981.1"/>
    </source>
</evidence>
<dbReference type="OrthoDB" id="541375at2759"/>
<dbReference type="InterPro" id="IPR002791">
    <property type="entry name" value="ARMT1-like_metal-bd"/>
</dbReference>
<dbReference type="PANTHER" id="PTHR12260:SF6">
    <property type="entry name" value="DAMAGE-CONTROL PHOSPHATASE ARMT1"/>
    <property type="match status" value="1"/>
</dbReference>
<dbReference type="GO" id="GO:0046872">
    <property type="term" value="F:metal ion binding"/>
    <property type="evidence" value="ECO:0007669"/>
    <property type="project" value="UniProtKB-UniRule"/>
</dbReference>
<dbReference type="InterPro" id="IPR039763">
    <property type="entry name" value="ARMT1"/>
</dbReference>
<evidence type="ECO:0000259" key="8">
    <source>
        <dbReference type="Pfam" id="PF01937"/>
    </source>
</evidence>
<keyword evidence="3 7" id="KW-0479">Metal-binding</keyword>
<dbReference type="RefSeq" id="XP_018982309.1">
    <property type="nucleotide sequence ID" value="XM_019130164.1"/>
</dbReference>
<dbReference type="AlphaFoldDB" id="A0A1E3QH20"/>
<comment type="similarity">
    <text evidence="2 7">Belongs to the damage-control phosphatase family. Sugar phosphate phosphatase III subfamily.</text>
</comment>
<evidence type="ECO:0000256" key="1">
    <source>
        <dbReference type="ARBA" id="ARBA00001326"/>
    </source>
</evidence>
<dbReference type="GO" id="GO:0097023">
    <property type="term" value="F:fructose 6-phosphate aldolase activity"/>
    <property type="evidence" value="ECO:0007669"/>
    <property type="project" value="RHEA"/>
</dbReference>
<dbReference type="EC" id="3.1.3.-" evidence="7"/>
<evidence type="ECO:0000256" key="5">
    <source>
        <dbReference type="ARBA" id="ARBA00023211"/>
    </source>
</evidence>
<dbReference type="Gene3D" id="1.20.930.60">
    <property type="match status" value="1"/>
</dbReference>
<keyword evidence="10" id="KW-1185">Reference proteome</keyword>
<dbReference type="GO" id="GO:0006974">
    <property type="term" value="P:DNA damage response"/>
    <property type="evidence" value="ECO:0007669"/>
    <property type="project" value="TreeGrafter"/>
</dbReference>
<dbReference type="GO" id="GO:0103026">
    <property type="term" value="F:fructose-1-phosphatase activity"/>
    <property type="evidence" value="ECO:0007669"/>
    <property type="project" value="RHEA"/>
</dbReference>
<proteinExistence type="inferred from homology"/>
<organism evidence="9 10">
    <name type="scientific">Babjeviella inositovora NRRL Y-12698</name>
    <dbReference type="NCBI Taxonomy" id="984486"/>
    <lineage>
        <taxon>Eukaryota</taxon>
        <taxon>Fungi</taxon>
        <taxon>Dikarya</taxon>
        <taxon>Ascomycota</taxon>
        <taxon>Saccharomycotina</taxon>
        <taxon>Pichiomycetes</taxon>
        <taxon>Serinales incertae sedis</taxon>
        <taxon>Babjeviella</taxon>
    </lineage>
</organism>
<comment type="function">
    <text evidence="7">Metal-dependent phosphatase that shows phosphatase activity against several substrates, including fructose-1-phosphate and fructose-6-phosphate. Its preference for fructose-1-phosphate, a strong glycating agent that causes DNA damage rather than a canonical yeast metabolite, suggests a damage-control function in hexose phosphate metabolism.</text>
</comment>
<dbReference type="STRING" id="984486.A0A1E3QH20"/>
<dbReference type="Proteomes" id="UP000094336">
    <property type="component" value="Unassembled WGS sequence"/>
</dbReference>
<accession>A0A1E3QH20</accession>
<comment type="domain">
    <text evidence="7">Subfamily III proteins have a conserved RTxK motif about 40-50 residues from the C-terminus; the threonine may be replaced by serine or cysteine.</text>
</comment>
<evidence type="ECO:0000256" key="2">
    <source>
        <dbReference type="ARBA" id="ARBA00009519"/>
    </source>
</evidence>
<gene>
    <name evidence="9" type="ORF">BABINDRAFT_163887</name>
</gene>
<comment type="catalytic activity">
    <reaction evidence="6 7">
        <text>beta-D-fructose 6-phosphate = dihydroxyacetone + D-glyceraldehyde 3-phosphate</text>
        <dbReference type="Rhea" id="RHEA:28002"/>
        <dbReference type="ChEBI" id="CHEBI:16016"/>
        <dbReference type="ChEBI" id="CHEBI:57634"/>
        <dbReference type="ChEBI" id="CHEBI:59776"/>
    </reaction>
</comment>
<dbReference type="GeneID" id="30148017"/>
<sequence>MTLPSVYYNNDPTSFAFSTCQKRWPTIVENMVNDIRQALVENCSSQDFLTQGETIFARLSQLLLDIRFDHAILPFEEPSVPGLASYDERIAKLETPPTWLTAPWLFSECYLYRRAHIAFVQQPLWKDYDVFNRLKQETFKSSEAGVVELAVRYQQLHAELQHEVSVESLKLLFREFADISLWGNATDLSLLANATLEDIKSVQGAEARKNSEKNILANDLDAAWDQLYNKAQDKAHRRVDIVLDNSGFEFYADLIFTLFLLDSKLVSKVVLHCKTIPWMVSDTMIKDYQITIDDLNSKEFFPTGREPLEFLARQLEQYKASGALELQDHEFWAAELDYWHIKPSETKYGGAEVHRELAKSDLVIFKGDLNYRKLTGDRKWPRDTPFITGIGDLASSGLKIWSLRTCKADVCCGLEKGKDEELSQIWRDQGNKVGELWCSSGKWAVMSFSNGQN</sequence>
<evidence type="ECO:0000256" key="3">
    <source>
        <dbReference type="ARBA" id="ARBA00022723"/>
    </source>
</evidence>
<evidence type="ECO:0000256" key="7">
    <source>
        <dbReference type="RuleBase" id="RU367030"/>
    </source>
</evidence>
<name>A0A1E3QH20_9ASCO</name>
<dbReference type="Gene3D" id="3.40.50.10880">
    <property type="entry name" value="Uncharacterised protein PF01937, DUF89, domain 3"/>
    <property type="match status" value="1"/>
</dbReference>
<dbReference type="SUPFAM" id="SSF111321">
    <property type="entry name" value="AF1104-like"/>
    <property type="match status" value="1"/>
</dbReference>